<organism evidence="5 6">
    <name type="scientific">Nonomuraea helvata</name>
    <dbReference type="NCBI Taxonomy" id="37484"/>
    <lineage>
        <taxon>Bacteria</taxon>
        <taxon>Bacillati</taxon>
        <taxon>Actinomycetota</taxon>
        <taxon>Actinomycetes</taxon>
        <taxon>Streptosporangiales</taxon>
        <taxon>Streptosporangiaceae</taxon>
        <taxon>Nonomuraea</taxon>
    </lineage>
</organism>
<keyword evidence="6" id="KW-1185">Reference proteome</keyword>
<feature type="chain" id="PRO_5045004009" description="Carboxylic ester hydrolase" evidence="3">
    <location>
        <begin position="32"/>
        <end position="555"/>
    </location>
</feature>
<dbReference type="InterPro" id="IPR029058">
    <property type="entry name" value="AB_hydrolase_fold"/>
</dbReference>
<keyword evidence="3" id="KW-0732">Signal</keyword>
<comment type="caution">
    <text evidence="5">The sequence shown here is derived from an EMBL/GenBank/DDBJ whole genome shotgun (WGS) entry which is preliminary data.</text>
</comment>
<evidence type="ECO:0000256" key="3">
    <source>
        <dbReference type="RuleBase" id="RU361235"/>
    </source>
</evidence>
<dbReference type="SUPFAM" id="SSF53474">
    <property type="entry name" value="alpha/beta-Hydrolases"/>
    <property type="match status" value="1"/>
</dbReference>
<accession>A0ABV5S549</accession>
<dbReference type="Pfam" id="PF00135">
    <property type="entry name" value="COesterase"/>
    <property type="match status" value="1"/>
</dbReference>
<evidence type="ECO:0000259" key="4">
    <source>
        <dbReference type="Pfam" id="PF00135"/>
    </source>
</evidence>
<dbReference type="InterPro" id="IPR002018">
    <property type="entry name" value="CarbesteraseB"/>
</dbReference>
<dbReference type="PROSITE" id="PS00122">
    <property type="entry name" value="CARBOXYLESTERASE_B_1"/>
    <property type="match status" value="1"/>
</dbReference>
<dbReference type="InterPro" id="IPR019826">
    <property type="entry name" value="Carboxylesterase_B_AS"/>
</dbReference>
<dbReference type="Proteomes" id="UP001589532">
    <property type="component" value="Unassembled WGS sequence"/>
</dbReference>
<dbReference type="EMBL" id="JBHMBW010000025">
    <property type="protein sequence ID" value="MFB9626796.1"/>
    <property type="molecule type" value="Genomic_DNA"/>
</dbReference>
<evidence type="ECO:0000313" key="6">
    <source>
        <dbReference type="Proteomes" id="UP001589532"/>
    </source>
</evidence>
<feature type="signal peptide" evidence="3">
    <location>
        <begin position="1"/>
        <end position="31"/>
    </location>
</feature>
<protein>
    <recommendedName>
        <fullName evidence="3">Carboxylic ester hydrolase</fullName>
        <ecNumber evidence="3">3.1.1.-</ecNumber>
    </recommendedName>
</protein>
<dbReference type="InterPro" id="IPR050309">
    <property type="entry name" value="Type-B_Carboxylest/Lipase"/>
</dbReference>
<sequence>MRRLSARLPARVMAALAALALVMSMCGAADARDPVAQTDLGPVRGVAEQGVRVYQGIPYAQPPTGARRWTLPVRPRPWSQVRDARRPGPACAQLDEQGAVAARSSEDCLYLNVTTPSGKSAGRRPVLVYLHGGAFSSGAGSDFDARRLAATGGVVVVTVNSRLGVFGFFGHPKLPGSGSYGLADQQAALRWVRANAAAFGGDPRTVTLMGQSSGGASVCAQLTSPQAAGLFHRAIIQSGSCLQRWPKNVMAPGLEAITYWASRADIEARGTKAAGELGCAGARATTCLRSLDTGKLLTLNGRFTQPAYGTPVLPADPAAALRSGDFHRVPVMQGNTRHEHRLFTRLFELEQPIDDARYRALLTTTFGARQARRVYAEYPPRAYTRDSTGPDGAGSAAALAWAAVGTDAGWVCPTLTASKLLARHVPVYGFEFADPDVPDILGLFPKGYPTGAYHGSELPMLFDIESTSIALSPAQRHLSAQMIRYWSTFAATGDPNHAGLPRWQAYPSTQALDSAPRGISPVDASTTHHCRFWATAPRLDGGARPTGKNRVIRPK</sequence>
<evidence type="ECO:0000256" key="1">
    <source>
        <dbReference type="ARBA" id="ARBA00005964"/>
    </source>
</evidence>
<dbReference type="RefSeq" id="WP_345003197.1">
    <property type="nucleotide sequence ID" value="NZ_BAAAXV010000012.1"/>
</dbReference>
<feature type="domain" description="Carboxylesterase type B" evidence="4">
    <location>
        <begin position="33"/>
        <end position="510"/>
    </location>
</feature>
<dbReference type="EC" id="3.1.1.-" evidence="3"/>
<evidence type="ECO:0000256" key="2">
    <source>
        <dbReference type="ARBA" id="ARBA00022801"/>
    </source>
</evidence>
<comment type="similarity">
    <text evidence="1 3">Belongs to the type-B carboxylesterase/lipase family.</text>
</comment>
<evidence type="ECO:0000313" key="5">
    <source>
        <dbReference type="EMBL" id="MFB9626796.1"/>
    </source>
</evidence>
<gene>
    <name evidence="5" type="ORF">ACFFSA_27235</name>
</gene>
<dbReference type="PANTHER" id="PTHR11559">
    <property type="entry name" value="CARBOXYLESTERASE"/>
    <property type="match status" value="1"/>
</dbReference>
<dbReference type="Gene3D" id="3.40.50.1820">
    <property type="entry name" value="alpha/beta hydrolase"/>
    <property type="match status" value="1"/>
</dbReference>
<keyword evidence="2 3" id="KW-0378">Hydrolase</keyword>
<proteinExistence type="inferred from homology"/>
<reference evidence="5 6" key="1">
    <citation type="submission" date="2024-09" db="EMBL/GenBank/DDBJ databases">
        <authorList>
            <person name="Sun Q."/>
            <person name="Mori K."/>
        </authorList>
    </citation>
    <scope>NUCLEOTIDE SEQUENCE [LARGE SCALE GENOMIC DNA]</scope>
    <source>
        <strain evidence="5 6">JCM 3143</strain>
    </source>
</reference>
<name>A0ABV5S549_9ACTN</name>